<dbReference type="AlphaFoldDB" id="A0A4Q0SVU7"/>
<gene>
    <name evidence="1" type="ORF">XH94_04155</name>
</gene>
<name>A0A4Q0SVU7_9BRAD</name>
<dbReference type="Proteomes" id="UP000290565">
    <property type="component" value="Unassembled WGS sequence"/>
</dbReference>
<dbReference type="EMBL" id="LBJM01000009">
    <property type="protein sequence ID" value="RXH42206.1"/>
    <property type="molecule type" value="Genomic_DNA"/>
</dbReference>
<reference evidence="1 2" key="1">
    <citation type="submission" date="2015-04" db="EMBL/GenBank/DDBJ databases">
        <title>Comparative genomics of rhizobia nodulating Arachis hypogaea in China.</title>
        <authorList>
            <person name="Li Y."/>
        </authorList>
    </citation>
    <scope>NUCLEOTIDE SEQUENCE [LARGE SCALE GENOMIC DNA]</scope>
    <source>
        <strain evidence="1 2">CCBAU 51787</strain>
    </source>
</reference>
<protein>
    <submittedName>
        <fullName evidence="1">Uncharacterized protein</fullName>
    </submittedName>
</protein>
<sequence>MAPSNYRFSAGEFENGYSLRLSDVSVCFLRYALVVWMAATFTHIDLVQRAKIGCLRKAWPPAHQLPIEPAEP</sequence>
<comment type="caution">
    <text evidence="1">The sequence shown here is derived from an EMBL/GenBank/DDBJ whole genome shotgun (WGS) entry which is preliminary data.</text>
</comment>
<accession>A0A4Q0SVU7</accession>
<proteinExistence type="predicted"/>
<evidence type="ECO:0000313" key="1">
    <source>
        <dbReference type="EMBL" id="RXH42206.1"/>
    </source>
</evidence>
<organism evidence="1 2">
    <name type="scientific">Bradyrhizobium zhanjiangense</name>
    <dbReference type="NCBI Taxonomy" id="1325107"/>
    <lineage>
        <taxon>Bacteria</taxon>
        <taxon>Pseudomonadati</taxon>
        <taxon>Pseudomonadota</taxon>
        <taxon>Alphaproteobacteria</taxon>
        <taxon>Hyphomicrobiales</taxon>
        <taxon>Nitrobacteraceae</taxon>
        <taxon>Bradyrhizobium</taxon>
    </lineage>
</organism>
<evidence type="ECO:0000313" key="2">
    <source>
        <dbReference type="Proteomes" id="UP000290565"/>
    </source>
</evidence>